<organism evidence="2 3">
    <name type="scientific">Corallococcus llansteffanensis</name>
    <dbReference type="NCBI Taxonomy" id="2316731"/>
    <lineage>
        <taxon>Bacteria</taxon>
        <taxon>Pseudomonadati</taxon>
        <taxon>Myxococcota</taxon>
        <taxon>Myxococcia</taxon>
        <taxon>Myxococcales</taxon>
        <taxon>Cystobacterineae</taxon>
        <taxon>Myxococcaceae</taxon>
        <taxon>Corallococcus</taxon>
    </lineage>
</organism>
<name>A0A3A8Q1Y3_9BACT</name>
<gene>
    <name evidence="2" type="ORF">D7V93_09660</name>
</gene>
<accession>A0A3A8Q1Y3</accession>
<keyword evidence="2" id="KW-0347">Helicase</keyword>
<protein>
    <submittedName>
        <fullName evidence="2">ATP-dependent helicase HrpA</fullName>
    </submittedName>
</protein>
<dbReference type="Proteomes" id="UP000272888">
    <property type="component" value="Unassembled WGS sequence"/>
</dbReference>
<keyword evidence="2" id="KW-0547">Nucleotide-binding</keyword>
<dbReference type="EMBL" id="RAWB01000074">
    <property type="protein sequence ID" value="RKH62767.1"/>
    <property type="molecule type" value="Genomic_DNA"/>
</dbReference>
<sequence length="82" mass="8740">MPLAATRQEPTQERPPRLDGAGLLRRSFALDVFACGRSGSRRRVLAYLTAPSGVRALLEHLGLPPLPGRLSPARGPPQNAGC</sequence>
<dbReference type="GO" id="GO:0004386">
    <property type="term" value="F:helicase activity"/>
    <property type="evidence" value="ECO:0007669"/>
    <property type="project" value="UniProtKB-KW"/>
</dbReference>
<evidence type="ECO:0000313" key="3">
    <source>
        <dbReference type="Proteomes" id="UP000272888"/>
    </source>
</evidence>
<evidence type="ECO:0000256" key="1">
    <source>
        <dbReference type="SAM" id="MobiDB-lite"/>
    </source>
</evidence>
<dbReference type="AlphaFoldDB" id="A0A3A8Q1Y3"/>
<keyword evidence="2" id="KW-0067">ATP-binding</keyword>
<reference evidence="3" key="1">
    <citation type="submission" date="2018-09" db="EMBL/GenBank/DDBJ databases">
        <authorList>
            <person name="Livingstone P.G."/>
            <person name="Whitworth D.E."/>
        </authorList>
    </citation>
    <scope>NUCLEOTIDE SEQUENCE [LARGE SCALE GENOMIC DNA]</scope>
    <source>
        <strain evidence="3">CA051B</strain>
    </source>
</reference>
<keyword evidence="2" id="KW-0378">Hydrolase</keyword>
<evidence type="ECO:0000313" key="2">
    <source>
        <dbReference type="EMBL" id="RKH62767.1"/>
    </source>
</evidence>
<keyword evidence="3" id="KW-1185">Reference proteome</keyword>
<comment type="caution">
    <text evidence="2">The sequence shown here is derived from an EMBL/GenBank/DDBJ whole genome shotgun (WGS) entry which is preliminary data.</text>
</comment>
<proteinExistence type="predicted"/>
<feature type="region of interest" description="Disordered" evidence="1">
    <location>
        <begin position="1"/>
        <end position="20"/>
    </location>
</feature>